<dbReference type="Proteomes" id="UP000258309">
    <property type="component" value="Unassembled WGS sequence"/>
</dbReference>
<dbReference type="AlphaFoldDB" id="A0A3E2H8K6"/>
<keyword evidence="2" id="KW-1185">Reference proteome</keyword>
<comment type="caution">
    <text evidence="1">The sequence shown here is derived from an EMBL/GenBank/DDBJ whole genome shotgun (WGS) entry which is preliminary data.</text>
</comment>
<protein>
    <submittedName>
        <fullName evidence="1">Uncharacterized protein</fullName>
    </submittedName>
</protein>
<feature type="non-terminal residue" evidence="1">
    <location>
        <position position="1"/>
    </location>
</feature>
<name>A0A3E2H8K6_SCYLI</name>
<feature type="non-terminal residue" evidence="1">
    <location>
        <position position="240"/>
    </location>
</feature>
<dbReference type="EMBL" id="NCSJ02000126">
    <property type="protein sequence ID" value="RFU29492.1"/>
    <property type="molecule type" value="Genomic_DNA"/>
</dbReference>
<dbReference type="STRING" id="5539.A0A3E2H8K6"/>
<evidence type="ECO:0000313" key="1">
    <source>
        <dbReference type="EMBL" id="RFU29492.1"/>
    </source>
</evidence>
<dbReference type="OrthoDB" id="6077919at2759"/>
<evidence type="ECO:0000313" key="2">
    <source>
        <dbReference type="Proteomes" id="UP000258309"/>
    </source>
</evidence>
<sequence length="240" mass="26700">MDQSTAMAYFGNVELEAHQEDISAEYIEGGTMSLDIEKWADETIRVGDGLLPVLDLCPQVIFTAPEEATSEHNWPVSHTLSSLDSEVGAEIAQIYQAQPLPNDIPGEMQQGDSVVLLPGFHSQLSPLQGQYNHLTQHDDGTHINTLFHAYHNATPQCPSITYSDWNTTIEANDSKTRVTNKKLYCPWPGCRQSHKDYNAGELKFKALEDAHKTKAVSILPESLCLERNCRRTRAPSAHQA</sequence>
<proteinExistence type="predicted"/>
<organism evidence="1 2">
    <name type="scientific">Scytalidium lignicola</name>
    <name type="common">Hyphomycete</name>
    <dbReference type="NCBI Taxonomy" id="5539"/>
    <lineage>
        <taxon>Eukaryota</taxon>
        <taxon>Fungi</taxon>
        <taxon>Dikarya</taxon>
        <taxon>Ascomycota</taxon>
        <taxon>Pezizomycotina</taxon>
        <taxon>Leotiomycetes</taxon>
        <taxon>Leotiomycetes incertae sedis</taxon>
        <taxon>Scytalidium</taxon>
    </lineage>
</organism>
<accession>A0A3E2H8K6</accession>
<gene>
    <name evidence="1" type="ORF">B7463_g6827</name>
</gene>
<reference evidence="1 2" key="1">
    <citation type="submission" date="2018-05" db="EMBL/GenBank/DDBJ databases">
        <title>Draft genome sequence of Scytalidium lignicola DSM 105466, a ubiquitous saprotrophic fungus.</title>
        <authorList>
            <person name="Buettner E."/>
            <person name="Gebauer A.M."/>
            <person name="Hofrichter M."/>
            <person name="Liers C."/>
            <person name="Kellner H."/>
        </authorList>
    </citation>
    <scope>NUCLEOTIDE SEQUENCE [LARGE SCALE GENOMIC DNA]</scope>
    <source>
        <strain evidence="1 2">DSM 105466</strain>
    </source>
</reference>